<dbReference type="AlphaFoldDB" id="A0AAX1F5S2"/>
<evidence type="ECO:0000313" key="1">
    <source>
        <dbReference type="EMBL" id="QED91441.1"/>
    </source>
</evidence>
<gene>
    <name evidence="1" type="ORF">EZJ17_01425</name>
</gene>
<keyword evidence="2" id="KW-1185">Reference proteome</keyword>
<sequence length="138" mass="16413">MPIQSQIRHTFPANIQTVWNTVTSLTDYAWRSDVQKIEQLNATQFREYSPSGISTLFTVTQSQPPNLWAFDMENDTFSGHWVGRFTTLNNGHTELNFTESVTLKKWLPRWLVQFYLRRQQRRYCRDLCRKLQQPPSEI</sequence>
<evidence type="ECO:0000313" key="2">
    <source>
        <dbReference type="Proteomes" id="UP000326695"/>
    </source>
</evidence>
<reference evidence="2" key="1">
    <citation type="journal article" date="2019" name="J. Anim. Genet.">
        <title>Description and whole genome sequencing of Eikenella exigua sp. nov., isolated from brain abscess and blood.</title>
        <authorList>
            <person name="Stormo K.A."/>
            <person name="Nygaard R.M."/>
            <person name="Bruvold T.S."/>
            <person name="Dimmen G."/>
            <person name="Lindemann P.C."/>
            <person name="Jordal S."/>
            <person name="Kommedal O."/>
        </authorList>
    </citation>
    <scope>NUCLEOTIDE SEQUENCE [LARGE SCALE GENOMIC DNA]</scope>
    <source>
        <strain evidence="2">PXX</strain>
    </source>
</reference>
<dbReference type="KEGG" id="eex:EZJ17_01425"/>
<name>A0AAX1F5S2_9NEIS</name>
<organism evidence="1 2">
    <name type="scientific">Eikenella exigua</name>
    <dbReference type="NCBI Taxonomy" id="2528037"/>
    <lineage>
        <taxon>Bacteria</taxon>
        <taxon>Pseudomonadati</taxon>
        <taxon>Pseudomonadota</taxon>
        <taxon>Betaproteobacteria</taxon>
        <taxon>Neisseriales</taxon>
        <taxon>Neisseriaceae</taxon>
        <taxon>Eikenella</taxon>
    </lineage>
</organism>
<dbReference type="Proteomes" id="UP000326695">
    <property type="component" value="Chromosome"/>
</dbReference>
<dbReference type="RefSeq" id="WP_067440423.1">
    <property type="nucleotide sequence ID" value="NZ_CP038018.1"/>
</dbReference>
<protein>
    <submittedName>
        <fullName evidence="1">SRPBCC family protein</fullName>
    </submittedName>
</protein>
<dbReference type="EMBL" id="CP038018">
    <property type="protein sequence ID" value="QED91441.1"/>
    <property type="molecule type" value="Genomic_DNA"/>
</dbReference>
<dbReference type="SUPFAM" id="SSF55961">
    <property type="entry name" value="Bet v1-like"/>
    <property type="match status" value="1"/>
</dbReference>
<dbReference type="Gene3D" id="3.30.530.20">
    <property type="match status" value="1"/>
</dbReference>
<dbReference type="InterPro" id="IPR023393">
    <property type="entry name" value="START-like_dom_sf"/>
</dbReference>
<accession>A0AAX1F5S2</accession>
<proteinExistence type="predicted"/>